<dbReference type="EMBL" id="JACBAZ010000002">
    <property type="protein sequence ID" value="NWK55347.1"/>
    <property type="molecule type" value="Genomic_DNA"/>
</dbReference>
<keyword evidence="1" id="KW-0732">Signal</keyword>
<feature type="signal peptide" evidence="1">
    <location>
        <begin position="1"/>
        <end position="27"/>
    </location>
</feature>
<sequence>MSKYYRLIVFCLIGVLLSCGLTSSCSSQLKAKDRHLVHRFEYGKTAYIGPDGLAQAPPHAPKQVKWMVEAANSLVGKPYVYGGGHRQFQDHGYDCSGAVSYVLRAGGKLERPLVSQGFFEYGKKGYGDWVTIYVRDGHVFMTIAGLRFDTGGTWNSTGPRWKPERRGLKGYYVRHPRGL</sequence>
<keyword evidence="3" id="KW-1185">Reference proteome</keyword>
<comment type="caution">
    <text evidence="2">The sequence shown here is derived from an EMBL/GenBank/DDBJ whole genome shotgun (WGS) entry which is preliminary data.</text>
</comment>
<dbReference type="AlphaFoldDB" id="A0A851GJS3"/>
<proteinExistence type="predicted"/>
<dbReference type="Proteomes" id="UP000557872">
    <property type="component" value="Unassembled WGS sequence"/>
</dbReference>
<evidence type="ECO:0000256" key="1">
    <source>
        <dbReference type="SAM" id="SignalP"/>
    </source>
</evidence>
<gene>
    <name evidence="2" type="ORF">HW115_06975</name>
</gene>
<evidence type="ECO:0000313" key="2">
    <source>
        <dbReference type="EMBL" id="NWK55347.1"/>
    </source>
</evidence>
<dbReference type="RefSeq" id="WP_178931867.1">
    <property type="nucleotide sequence ID" value="NZ_JACBAZ010000002.1"/>
</dbReference>
<name>A0A851GJS3_9BACT</name>
<evidence type="ECO:0000313" key="3">
    <source>
        <dbReference type="Proteomes" id="UP000557872"/>
    </source>
</evidence>
<dbReference type="SUPFAM" id="SSF54001">
    <property type="entry name" value="Cysteine proteinases"/>
    <property type="match status" value="1"/>
</dbReference>
<dbReference type="InterPro" id="IPR038765">
    <property type="entry name" value="Papain-like_cys_pep_sf"/>
</dbReference>
<dbReference type="Gene3D" id="3.90.1720.10">
    <property type="entry name" value="endopeptidase domain like (from Nostoc punctiforme)"/>
    <property type="match status" value="1"/>
</dbReference>
<feature type="chain" id="PRO_5032686155" evidence="1">
    <location>
        <begin position="28"/>
        <end position="179"/>
    </location>
</feature>
<organism evidence="2 3">
    <name type="scientific">Oceaniferula marina</name>
    <dbReference type="NCBI Taxonomy" id="2748318"/>
    <lineage>
        <taxon>Bacteria</taxon>
        <taxon>Pseudomonadati</taxon>
        <taxon>Verrucomicrobiota</taxon>
        <taxon>Verrucomicrobiia</taxon>
        <taxon>Verrucomicrobiales</taxon>
        <taxon>Verrucomicrobiaceae</taxon>
        <taxon>Oceaniferula</taxon>
    </lineage>
</organism>
<accession>A0A851GJS3</accession>
<dbReference type="PROSITE" id="PS51257">
    <property type="entry name" value="PROKAR_LIPOPROTEIN"/>
    <property type="match status" value="1"/>
</dbReference>
<reference evidence="2 3" key="1">
    <citation type="submission" date="2020-07" db="EMBL/GenBank/DDBJ databases">
        <title>Roseicoccus Jingziensis gen. nov., sp. nov., isolated from coastal seawater.</title>
        <authorList>
            <person name="Feng X."/>
        </authorList>
    </citation>
    <scope>NUCLEOTIDE SEQUENCE [LARGE SCALE GENOMIC DNA]</scope>
    <source>
        <strain evidence="2 3">N1E253</strain>
    </source>
</reference>
<protein>
    <submittedName>
        <fullName evidence="2">C40 family peptidase</fullName>
    </submittedName>
</protein>